<dbReference type="InterPro" id="IPR041183">
    <property type="entry name" value="Cyclophilin-like"/>
</dbReference>
<dbReference type="EMBL" id="CP002057">
    <property type="protein sequence ID" value="ADI36228.1"/>
    <property type="molecule type" value="Genomic_DNA"/>
</dbReference>
<keyword evidence="1" id="KW-0472">Membrane</keyword>
<dbReference type="PROSITE" id="PS51257">
    <property type="entry name" value="PROKAR_LIPOPROTEIN"/>
    <property type="match status" value="1"/>
</dbReference>
<sequence length="172" mass="19388">MKINSKNNTIKEITIFFIVFLLTIFITGCIEQNNNYGKDITNSTNDKVLCNTQILEDSKMKISIESNGKKTFFELNDSQAAKEFYEQLPLTSEVKDYSNNEKIFYPPKKLNTTNTPLANAKFGTLAYYAPWGDVVIFYDSFGSARGLYELGNVISGGENIENMSGTIKIEKV</sequence>
<evidence type="ECO:0000256" key="1">
    <source>
        <dbReference type="SAM" id="Phobius"/>
    </source>
</evidence>
<feature type="transmembrane region" description="Helical" evidence="1">
    <location>
        <begin position="12"/>
        <end position="28"/>
    </location>
</feature>
<dbReference type="KEGG" id="mvo:Mvol_0569"/>
<dbReference type="InterPro" id="IPR029000">
    <property type="entry name" value="Cyclophilin-like_dom_sf"/>
</dbReference>
<accession>D7DSW8</accession>
<dbReference type="STRING" id="456320.Mvol_0569"/>
<proteinExistence type="predicted"/>
<dbReference type="HOGENOM" id="CLU_099043_1_0_2"/>
<dbReference type="AlphaFoldDB" id="D7DSW8"/>
<dbReference type="SUPFAM" id="SSF50891">
    <property type="entry name" value="Cyclophilin-like"/>
    <property type="match status" value="1"/>
</dbReference>
<keyword evidence="4" id="KW-1185">Reference proteome</keyword>
<keyword evidence="1" id="KW-0812">Transmembrane</keyword>
<evidence type="ECO:0000313" key="4">
    <source>
        <dbReference type="Proteomes" id="UP000007722"/>
    </source>
</evidence>
<reference evidence="3 4" key="1">
    <citation type="submission" date="2010-05" db="EMBL/GenBank/DDBJ databases">
        <title>Complete sequence of Methanococcus voltae A3.</title>
        <authorList>
            <consortium name="US DOE Joint Genome Institute"/>
            <person name="Lucas S."/>
            <person name="Copeland A."/>
            <person name="Lapidus A."/>
            <person name="Cheng J.-F."/>
            <person name="Bruce D."/>
            <person name="Goodwin L."/>
            <person name="Pitluck S."/>
            <person name="Lowry S."/>
            <person name="Clum A."/>
            <person name="Land M."/>
            <person name="Hauser L."/>
            <person name="Kyrpides N."/>
            <person name="Mikhailova N."/>
            <person name="Whitman W.B."/>
            <person name="Woyke T."/>
        </authorList>
    </citation>
    <scope>NUCLEOTIDE SEQUENCE [LARGE SCALE GENOMIC DNA]</scope>
    <source>
        <strain evidence="4">ATCC BAA-1334 / A3</strain>
    </source>
</reference>
<dbReference type="OrthoDB" id="124725at2157"/>
<gene>
    <name evidence="3" type="ordered locus">Mvol_0569</name>
</gene>
<name>D7DSW8_METV3</name>
<dbReference type="InParanoid" id="D7DSW8"/>
<dbReference type="eggNOG" id="arCOG06704">
    <property type="taxonomic scope" value="Archaea"/>
</dbReference>
<keyword evidence="1" id="KW-1133">Transmembrane helix</keyword>
<dbReference type="Gene3D" id="2.40.100.20">
    <property type="match status" value="1"/>
</dbReference>
<evidence type="ECO:0000313" key="3">
    <source>
        <dbReference type="EMBL" id="ADI36228.1"/>
    </source>
</evidence>
<evidence type="ECO:0000259" key="2">
    <source>
        <dbReference type="Pfam" id="PF18050"/>
    </source>
</evidence>
<feature type="domain" description="Cyclophilin-like" evidence="2">
    <location>
        <begin position="64"/>
        <end position="169"/>
    </location>
</feature>
<dbReference type="Pfam" id="PF18050">
    <property type="entry name" value="Cyclophil_like2"/>
    <property type="match status" value="1"/>
</dbReference>
<protein>
    <recommendedName>
        <fullName evidence="2">Cyclophilin-like domain-containing protein</fullName>
    </recommendedName>
</protein>
<organism evidence="3 4">
    <name type="scientific">Methanococcus voltae (strain ATCC BAA-1334 / A3)</name>
    <dbReference type="NCBI Taxonomy" id="456320"/>
    <lineage>
        <taxon>Archaea</taxon>
        <taxon>Methanobacteriati</taxon>
        <taxon>Methanobacteriota</taxon>
        <taxon>Methanomada group</taxon>
        <taxon>Methanococci</taxon>
        <taxon>Methanococcales</taxon>
        <taxon>Methanococcaceae</taxon>
        <taxon>Methanococcus</taxon>
    </lineage>
</organism>
<dbReference type="Proteomes" id="UP000007722">
    <property type="component" value="Chromosome"/>
</dbReference>